<dbReference type="InterPro" id="IPR013766">
    <property type="entry name" value="Thioredoxin_domain"/>
</dbReference>
<proteinExistence type="predicted"/>
<evidence type="ECO:0000259" key="1">
    <source>
        <dbReference type="PROSITE" id="PS51352"/>
    </source>
</evidence>
<dbReference type="GO" id="GO:0016209">
    <property type="term" value="F:antioxidant activity"/>
    <property type="evidence" value="ECO:0007669"/>
    <property type="project" value="InterPro"/>
</dbReference>
<gene>
    <name evidence="2" type="ORF">EI16_10435</name>
</gene>
<dbReference type="InterPro" id="IPR036249">
    <property type="entry name" value="Thioredoxin-like_sf"/>
</dbReference>
<dbReference type="Proteomes" id="UP000027341">
    <property type="component" value="Unassembled WGS sequence"/>
</dbReference>
<dbReference type="SUPFAM" id="SSF52833">
    <property type="entry name" value="Thioredoxin-like"/>
    <property type="match status" value="1"/>
</dbReference>
<protein>
    <submittedName>
        <fullName evidence="2">Alkyl hydroperoxide reductase</fullName>
    </submittedName>
</protein>
<dbReference type="Pfam" id="PF00578">
    <property type="entry name" value="AhpC-TSA"/>
    <property type="match status" value="1"/>
</dbReference>
<dbReference type="InterPro" id="IPR050553">
    <property type="entry name" value="Thioredoxin_ResA/DsbE_sf"/>
</dbReference>
<dbReference type="PANTHER" id="PTHR42852">
    <property type="entry name" value="THIOL:DISULFIDE INTERCHANGE PROTEIN DSBE"/>
    <property type="match status" value="1"/>
</dbReference>
<dbReference type="EMBL" id="JMIU01000001">
    <property type="protein sequence ID" value="KDN96659.1"/>
    <property type="molecule type" value="Genomic_DNA"/>
</dbReference>
<accession>A0A066ZWL1</accession>
<name>A0A066ZWL1_HYDMR</name>
<reference evidence="2 3" key="1">
    <citation type="submission" date="2014-04" db="EMBL/GenBank/DDBJ databases">
        <title>Draft genome sequence of Hydrogenovibrio marinus MH-110, a model organism for aerobic H2 metabolism.</title>
        <authorList>
            <person name="Cha H.J."/>
            <person name="Jo B.H."/>
            <person name="Hwang B.H."/>
        </authorList>
    </citation>
    <scope>NUCLEOTIDE SEQUENCE [LARGE SCALE GENOMIC DNA]</scope>
    <source>
        <strain evidence="2 3">MH-110</strain>
    </source>
</reference>
<dbReference type="Gene3D" id="3.40.30.10">
    <property type="entry name" value="Glutaredoxin"/>
    <property type="match status" value="1"/>
</dbReference>
<dbReference type="GO" id="GO:0016491">
    <property type="term" value="F:oxidoreductase activity"/>
    <property type="evidence" value="ECO:0007669"/>
    <property type="project" value="InterPro"/>
</dbReference>
<organism evidence="2 3">
    <name type="scientific">Hydrogenovibrio marinus</name>
    <dbReference type="NCBI Taxonomy" id="28885"/>
    <lineage>
        <taxon>Bacteria</taxon>
        <taxon>Pseudomonadati</taxon>
        <taxon>Pseudomonadota</taxon>
        <taxon>Gammaproteobacteria</taxon>
        <taxon>Thiotrichales</taxon>
        <taxon>Piscirickettsiaceae</taxon>
        <taxon>Hydrogenovibrio</taxon>
    </lineage>
</organism>
<dbReference type="STRING" id="28885.EI16_10435"/>
<sequence>MSDTQQTETPANSPSTEETPFWRKTWVQNTYWIVGTIILFLIARPLMQGDVIHGQVPDIQTTSITGKPVHIQDYQGKPVLIQFWATWCPICAYERDGIERVAEKYNVINIATQSGTNAELLAFAKEHGMNPNLIVNDQDGKLMKAFGARAVPASFVVDKKGQIQFVEVGFTTSMGLKARLWYLQ</sequence>
<comment type="caution">
    <text evidence="2">The sequence shown here is derived from an EMBL/GenBank/DDBJ whole genome shotgun (WGS) entry which is preliminary data.</text>
</comment>
<dbReference type="InterPro" id="IPR000866">
    <property type="entry name" value="AhpC/TSA"/>
</dbReference>
<dbReference type="PROSITE" id="PS51352">
    <property type="entry name" value="THIOREDOXIN_2"/>
    <property type="match status" value="1"/>
</dbReference>
<dbReference type="PANTHER" id="PTHR42852:SF17">
    <property type="entry name" value="THIOREDOXIN-LIKE PROTEIN HI_1115"/>
    <property type="match status" value="1"/>
</dbReference>
<keyword evidence="3" id="KW-1185">Reference proteome</keyword>
<evidence type="ECO:0000313" key="2">
    <source>
        <dbReference type="EMBL" id="KDN96659.1"/>
    </source>
</evidence>
<feature type="domain" description="Thioredoxin" evidence="1">
    <location>
        <begin position="50"/>
        <end position="184"/>
    </location>
</feature>
<dbReference type="RefSeq" id="WP_051623157.1">
    <property type="nucleotide sequence ID" value="NZ_AP020335.1"/>
</dbReference>
<evidence type="ECO:0000313" key="3">
    <source>
        <dbReference type="Proteomes" id="UP000027341"/>
    </source>
</evidence>
<dbReference type="AlphaFoldDB" id="A0A066ZWL1"/>